<feature type="transmembrane region" description="Helical" evidence="6">
    <location>
        <begin position="12"/>
        <end position="41"/>
    </location>
</feature>
<dbReference type="EMBL" id="RCHS01000755">
    <property type="protein sequence ID" value="RMX56985.1"/>
    <property type="molecule type" value="Genomic_DNA"/>
</dbReference>
<evidence type="ECO:0000256" key="2">
    <source>
        <dbReference type="ARBA" id="ARBA00022692"/>
    </source>
</evidence>
<dbReference type="InterPro" id="IPR017452">
    <property type="entry name" value="GPCR_Rhodpsn_7TM"/>
</dbReference>
<gene>
    <name evidence="8" type="ORF">pdam_00016148</name>
</gene>
<dbReference type="Gene3D" id="1.20.1070.10">
    <property type="entry name" value="Rhodopsin 7-helix transmembrane proteins"/>
    <property type="match status" value="1"/>
</dbReference>
<dbReference type="GO" id="GO:0004930">
    <property type="term" value="F:G protein-coupled receptor activity"/>
    <property type="evidence" value="ECO:0007669"/>
    <property type="project" value="UniProtKB-KW"/>
</dbReference>
<keyword evidence="2 5" id="KW-0812">Transmembrane</keyword>
<keyword evidence="5" id="KW-0675">Receptor</keyword>
<evidence type="ECO:0000256" key="1">
    <source>
        <dbReference type="ARBA" id="ARBA00004370"/>
    </source>
</evidence>
<comment type="caution">
    <text evidence="8">The sequence shown here is derived from an EMBL/GenBank/DDBJ whole genome shotgun (WGS) entry which is preliminary data.</text>
</comment>
<accession>A0A3M6UTM0</accession>
<feature type="transmembrane region" description="Helical" evidence="6">
    <location>
        <begin position="97"/>
        <end position="115"/>
    </location>
</feature>
<feature type="transmembrane region" description="Helical" evidence="6">
    <location>
        <begin position="136"/>
        <end position="159"/>
    </location>
</feature>
<comment type="subcellular location">
    <subcellularLocation>
        <location evidence="1">Membrane</location>
    </subcellularLocation>
</comment>
<keyword evidence="5" id="KW-0297">G-protein coupled receptor</keyword>
<dbReference type="CDD" id="cd00637">
    <property type="entry name" value="7tm_classA_rhodopsin-like"/>
    <property type="match status" value="1"/>
</dbReference>
<dbReference type="InterPro" id="IPR000276">
    <property type="entry name" value="GPCR_Rhodpsn"/>
</dbReference>
<evidence type="ECO:0000256" key="3">
    <source>
        <dbReference type="ARBA" id="ARBA00022989"/>
    </source>
</evidence>
<evidence type="ECO:0000256" key="6">
    <source>
        <dbReference type="SAM" id="Phobius"/>
    </source>
</evidence>
<dbReference type="PRINTS" id="PR00237">
    <property type="entry name" value="GPCRRHODOPSN"/>
</dbReference>
<dbReference type="PANTHER" id="PTHR45698:SF1">
    <property type="entry name" value="TRACE AMINE-ASSOCIATED RECEPTOR 13C-LIKE"/>
    <property type="match status" value="1"/>
</dbReference>
<dbReference type="PROSITE" id="PS00237">
    <property type="entry name" value="G_PROTEIN_RECEP_F1_1"/>
    <property type="match status" value="1"/>
</dbReference>
<feature type="transmembrane region" description="Helical" evidence="6">
    <location>
        <begin position="231"/>
        <end position="251"/>
    </location>
</feature>
<dbReference type="SUPFAM" id="SSF81321">
    <property type="entry name" value="Family A G protein-coupled receptor-like"/>
    <property type="match status" value="1"/>
</dbReference>
<dbReference type="STRING" id="46731.A0A3M6UTM0"/>
<feature type="domain" description="G-protein coupled receptors family 1 profile" evidence="7">
    <location>
        <begin position="32"/>
        <end position="283"/>
    </location>
</feature>
<keyword evidence="4 6" id="KW-0472">Membrane</keyword>
<name>A0A3M6UTM0_POCDA</name>
<dbReference type="PANTHER" id="PTHR45698">
    <property type="entry name" value="TRACE AMINE-ASSOCIATED RECEPTOR 19N-RELATED"/>
    <property type="match status" value="1"/>
</dbReference>
<dbReference type="OrthoDB" id="5967581at2759"/>
<comment type="similarity">
    <text evidence="5">Belongs to the G-protein coupled receptor 1 family.</text>
</comment>
<evidence type="ECO:0000256" key="5">
    <source>
        <dbReference type="RuleBase" id="RU000688"/>
    </source>
</evidence>
<dbReference type="FunFam" id="1.20.1070.10:FF:000368">
    <property type="entry name" value="Predicted protein"/>
    <property type="match status" value="1"/>
</dbReference>
<organism evidence="8 9">
    <name type="scientific">Pocillopora damicornis</name>
    <name type="common">Cauliflower coral</name>
    <name type="synonym">Millepora damicornis</name>
    <dbReference type="NCBI Taxonomy" id="46731"/>
    <lineage>
        <taxon>Eukaryota</taxon>
        <taxon>Metazoa</taxon>
        <taxon>Cnidaria</taxon>
        <taxon>Anthozoa</taxon>
        <taxon>Hexacorallia</taxon>
        <taxon>Scleractinia</taxon>
        <taxon>Astrocoeniina</taxon>
        <taxon>Pocilloporidae</taxon>
        <taxon>Pocillopora</taxon>
    </lineage>
</organism>
<feature type="transmembrane region" description="Helical" evidence="6">
    <location>
        <begin position="179"/>
        <end position="201"/>
    </location>
</feature>
<dbReference type="GO" id="GO:0016020">
    <property type="term" value="C:membrane"/>
    <property type="evidence" value="ECO:0007669"/>
    <property type="project" value="UniProtKB-SubCell"/>
</dbReference>
<keyword evidence="3 6" id="KW-1133">Transmembrane helix</keyword>
<dbReference type="SMART" id="SM01381">
    <property type="entry name" value="7TM_GPCR_Srsx"/>
    <property type="match status" value="1"/>
</dbReference>
<feature type="transmembrane region" description="Helical" evidence="6">
    <location>
        <begin position="53"/>
        <end position="74"/>
    </location>
</feature>
<dbReference type="PROSITE" id="PS50262">
    <property type="entry name" value="G_PROTEIN_RECEP_F1_2"/>
    <property type="match status" value="1"/>
</dbReference>
<feature type="transmembrane region" description="Helical" evidence="6">
    <location>
        <begin position="263"/>
        <end position="285"/>
    </location>
</feature>
<dbReference type="Proteomes" id="UP000275408">
    <property type="component" value="Unassembled WGS sequence"/>
</dbReference>
<dbReference type="AlphaFoldDB" id="A0A3M6UTM0"/>
<keyword evidence="9" id="KW-1185">Reference proteome</keyword>
<evidence type="ECO:0000313" key="9">
    <source>
        <dbReference type="Proteomes" id="UP000275408"/>
    </source>
</evidence>
<keyword evidence="5" id="KW-0807">Transducer</keyword>
<proteinExistence type="inferred from homology"/>
<dbReference type="Pfam" id="PF00001">
    <property type="entry name" value="7tm_1"/>
    <property type="match status" value="1"/>
</dbReference>
<sequence length="342" mass="38702">MKAGLRINEKMSAMYMAFSIVFSLMAVLDIIGNTFVILVILRNQSMKTPVNYLLVNLAVADILVGIFFGIQFIITPTLNHPAGRAGDLLCKLITGGVPGWVGAVTSVFSLIAIAIERYFAVMYPYSQRGKLTKTKIIFFVAVSWFLAFLWAGVGFFITVYNSELQSCVHSWPKDIYANIYTVGWTVVAGVMPLGIMGCLYARVVYRLWFTDQENEATQRALLRHRRRVTKLVIAVTVVYAFCWVPELIIYFLGFTGVIKLRAIHFNIASALVFFNSTVNPAVYSLQSTVFRRHFWNLVCCRKMQNKVNPTLERDSISIARKRTNRASTKVSFLQRREANNAQ</sequence>
<reference evidence="8 9" key="1">
    <citation type="journal article" date="2018" name="Sci. Rep.">
        <title>Comparative analysis of the Pocillopora damicornis genome highlights role of immune system in coral evolution.</title>
        <authorList>
            <person name="Cunning R."/>
            <person name="Bay R.A."/>
            <person name="Gillette P."/>
            <person name="Baker A.C."/>
            <person name="Traylor-Knowles N."/>
        </authorList>
    </citation>
    <scope>NUCLEOTIDE SEQUENCE [LARGE SCALE GENOMIC DNA]</scope>
    <source>
        <strain evidence="8">RSMAS</strain>
        <tissue evidence="8">Whole animal</tissue>
    </source>
</reference>
<evidence type="ECO:0000256" key="4">
    <source>
        <dbReference type="ARBA" id="ARBA00023136"/>
    </source>
</evidence>
<evidence type="ECO:0000313" key="8">
    <source>
        <dbReference type="EMBL" id="RMX56985.1"/>
    </source>
</evidence>
<protein>
    <recommendedName>
        <fullName evidence="7">G-protein coupled receptors family 1 profile domain-containing protein</fullName>
    </recommendedName>
</protein>
<evidence type="ECO:0000259" key="7">
    <source>
        <dbReference type="PROSITE" id="PS50262"/>
    </source>
</evidence>